<keyword evidence="5" id="KW-0862">Zinc</keyword>
<feature type="chain" id="PRO_5040975985" description="High-affinity zinc uptake system protein ZnuA" evidence="7">
    <location>
        <begin position="26"/>
        <end position="321"/>
    </location>
</feature>
<feature type="signal peptide" evidence="7">
    <location>
        <begin position="1"/>
        <end position="25"/>
    </location>
</feature>
<evidence type="ECO:0000313" key="8">
    <source>
        <dbReference type="EMBL" id="KAA0682896.1"/>
    </source>
</evidence>
<evidence type="ECO:0000256" key="5">
    <source>
        <dbReference type="ARBA" id="ARBA00022906"/>
    </source>
</evidence>
<keyword evidence="4 7" id="KW-0732">Signal</keyword>
<evidence type="ECO:0000256" key="7">
    <source>
        <dbReference type="SAM" id="SignalP"/>
    </source>
</evidence>
<dbReference type="InterPro" id="IPR006127">
    <property type="entry name" value="ZnuA-like"/>
</dbReference>
<accession>A0A9W7NMC1</accession>
<dbReference type="Gene3D" id="3.40.50.1980">
    <property type="entry name" value="Nitrogenase molybdenum iron protein domain"/>
    <property type="match status" value="2"/>
</dbReference>
<feature type="region of interest" description="Disordered" evidence="6">
    <location>
        <begin position="126"/>
        <end position="154"/>
    </location>
</feature>
<gene>
    <name evidence="8" type="ORF">DS843_05665</name>
</gene>
<dbReference type="InterPro" id="IPR050492">
    <property type="entry name" value="Bact_metal-bind_prot9"/>
</dbReference>
<proteinExistence type="inferred from homology"/>
<dbReference type="Proteomes" id="UP000480854">
    <property type="component" value="Unassembled WGS sequence"/>
</dbReference>
<dbReference type="AlphaFoldDB" id="A0A9W7NMC1"/>
<dbReference type="OrthoDB" id="9793396at2"/>
<evidence type="ECO:0000256" key="2">
    <source>
        <dbReference type="ARBA" id="ARBA00015915"/>
    </source>
</evidence>
<name>A0A9W7NMC1_9PROT</name>
<evidence type="ECO:0000256" key="1">
    <source>
        <dbReference type="ARBA" id="ARBA00011028"/>
    </source>
</evidence>
<dbReference type="EMBL" id="QOKW01000003">
    <property type="protein sequence ID" value="KAA0682896.1"/>
    <property type="molecule type" value="Genomic_DNA"/>
</dbReference>
<keyword evidence="9" id="KW-1185">Reference proteome</keyword>
<keyword evidence="5" id="KW-0864">Zinc transport</keyword>
<dbReference type="PANTHER" id="PTHR42953:SF3">
    <property type="entry name" value="HIGH-AFFINITY ZINC UPTAKE SYSTEM PROTEIN ZNUA"/>
    <property type="match status" value="1"/>
</dbReference>
<comment type="caution">
    <text evidence="8">The sequence shown here is derived from an EMBL/GenBank/DDBJ whole genome shotgun (WGS) entry which is preliminary data.</text>
</comment>
<dbReference type="NCBIfam" id="NF007091">
    <property type="entry name" value="PRK09545.1"/>
    <property type="match status" value="1"/>
</dbReference>
<reference evidence="8 9" key="1">
    <citation type="submission" date="2018-07" db="EMBL/GenBank/DDBJ databases">
        <title>Genome sequence of Azospirillum sp. ATCC 49961.</title>
        <authorList>
            <person name="Sant'Anna F.H."/>
            <person name="Baldani J.I."/>
            <person name="Zilli J.E."/>
            <person name="Reis V.M."/>
            <person name="Hartmann A."/>
            <person name="Cruz L."/>
            <person name="de Souza E.M."/>
            <person name="de Oliveira Pedrosa F."/>
            <person name="Passaglia L.M.P."/>
        </authorList>
    </citation>
    <scope>NUCLEOTIDE SEQUENCE [LARGE SCALE GENOMIC DNA]</scope>
    <source>
        <strain evidence="8 9">ATCC 49961</strain>
    </source>
</reference>
<evidence type="ECO:0000256" key="6">
    <source>
        <dbReference type="SAM" id="MobiDB-lite"/>
    </source>
</evidence>
<sequence length="321" mass="33361">MRFVMRHLPSLALLATLAVASPALADAPKVVASIKPVHSLVAAVMAGVGEPALIVRGAASPHTYAMKPSDAKALAAADLVFWVGPELEGFLAKPLKANAKKAKAVELLEAPGIALLDAREGGAWDAHGHADGHGHEHKHDHAPGDGHDHDETDTHIWLDPDNARAMVAAIAEALSAKDPANAAAYTANAARTVQAIDALDAELKAALAPVTGKPFVVFHDAYQYFEAHYGLSGVGAITLNPERRPSAKRLSEIRAKITSLDAVCVFAEPQFEPTLVDTVVGGTQAKKGVLDPEGADLADGPGLYPALMRNLAAALKGCLGS</sequence>
<dbReference type="GO" id="GO:0006829">
    <property type="term" value="P:zinc ion transport"/>
    <property type="evidence" value="ECO:0007669"/>
    <property type="project" value="UniProtKB-KW"/>
</dbReference>
<evidence type="ECO:0000313" key="9">
    <source>
        <dbReference type="Proteomes" id="UP000480854"/>
    </source>
</evidence>
<comment type="similarity">
    <text evidence="1">Belongs to the bacterial solute-binding protein 9 family.</text>
</comment>
<dbReference type="PANTHER" id="PTHR42953">
    <property type="entry name" value="HIGH-AFFINITY ZINC UPTAKE SYSTEM PROTEIN ZNUA-RELATED"/>
    <property type="match status" value="1"/>
</dbReference>
<organism evidence="8 9">
    <name type="scientific">Roseomonas genomospecies 6</name>
    <dbReference type="NCBI Taxonomy" id="214106"/>
    <lineage>
        <taxon>Bacteria</taxon>
        <taxon>Pseudomonadati</taxon>
        <taxon>Pseudomonadota</taxon>
        <taxon>Alphaproteobacteria</taxon>
        <taxon>Acetobacterales</taxon>
        <taxon>Roseomonadaceae</taxon>
        <taxon>Roseomonas</taxon>
    </lineage>
</organism>
<dbReference type="GO" id="GO:0046872">
    <property type="term" value="F:metal ion binding"/>
    <property type="evidence" value="ECO:0007669"/>
    <property type="project" value="InterPro"/>
</dbReference>
<dbReference type="Pfam" id="PF01297">
    <property type="entry name" value="ZnuA"/>
    <property type="match status" value="1"/>
</dbReference>
<keyword evidence="3" id="KW-0813">Transport</keyword>
<protein>
    <recommendedName>
        <fullName evidence="2">High-affinity zinc uptake system protein ZnuA</fullName>
    </recommendedName>
</protein>
<keyword evidence="5" id="KW-0406">Ion transport</keyword>
<dbReference type="SUPFAM" id="SSF53807">
    <property type="entry name" value="Helical backbone' metal receptor"/>
    <property type="match status" value="1"/>
</dbReference>
<dbReference type="RefSeq" id="WP_149467916.1">
    <property type="nucleotide sequence ID" value="NZ_QOKW01000003.1"/>
</dbReference>
<evidence type="ECO:0000256" key="4">
    <source>
        <dbReference type="ARBA" id="ARBA00022729"/>
    </source>
</evidence>
<evidence type="ECO:0000256" key="3">
    <source>
        <dbReference type="ARBA" id="ARBA00022448"/>
    </source>
</evidence>